<dbReference type="GO" id="GO:0030170">
    <property type="term" value="F:pyridoxal phosphate binding"/>
    <property type="evidence" value="ECO:0007669"/>
    <property type="project" value="TreeGrafter"/>
</dbReference>
<feature type="compositionally biased region" description="Low complexity" evidence="5">
    <location>
        <begin position="202"/>
        <end position="217"/>
    </location>
</feature>
<evidence type="ECO:0000259" key="6">
    <source>
        <dbReference type="Pfam" id="PF01168"/>
    </source>
</evidence>
<protein>
    <recommendedName>
        <fullName evidence="6">Alanine racemase N-terminal domain-containing protein</fullName>
    </recommendedName>
</protein>
<dbReference type="GO" id="GO:0006522">
    <property type="term" value="P:alanine metabolic process"/>
    <property type="evidence" value="ECO:0007669"/>
    <property type="project" value="InterPro"/>
</dbReference>
<dbReference type="Gene3D" id="3.20.20.10">
    <property type="entry name" value="Alanine racemase"/>
    <property type="match status" value="1"/>
</dbReference>
<feature type="region of interest" description="Disordered" evidence="5">
    <location>
        <begin position="202"/>
        <end position="235"/>
    </location>
</feature>
<organism evidence="7">
    <name type="scientific">Ditylum brightwellii</name>
    <dbReference type="NCBI Taxonomy" id="49249"/>
    <lineage>
        <taxon>Eukaryota</taxon>
        <taxon>Sar</taxon>
        <taxon>Stramenopiles</taxon>
        <taxon>Ochrophyta</taxon>
        <taxon>Bacillariophyta</taxon>
        <taxon>Mediophyceae</taxon>
        <taxon>Lithodesmiophycidae</taxon>
        <taxon>Lithodesmiales</taxon>
        <taxon>Lithodesmiaceae</taxon>
        <taxon>Ditylum</taxon>
    </lineage>
</organism>
<dbReference type="GO" id="GO:0005829">
    <property type="term" value="C:cytosol"/>
    <property type="evidence" value="ECO:0007669"/>
    <property type="project" value="TreeGrafter"/>
</dbReference>
<dbReference type="SUPFAM" id="SSF51419">
    <property type="entry name" value="PLP-binding barrel"/>
    <property type="match status" value="1"/>
</dbReference>
<dbReference type="InterPro" id="IPR029066">
    <property type="entry name" value="PLP-binding_barrel"/>
</dbReference>
<dbReference type="EMBL" id="HBNS01015734">
    <property type="protein sequence ID" value="CAE4602814.1"/>
    <property type="molecule type" value="Transcribed_RNA"/>
</dbReference>
<reference evidence="7" key="1">
    <citation type="submission" date="2021-01" db="EMBL/GenBank/DDBJ databases">
        <authorList>
            <person name="Corre E."/>
            <person name="Pelletier E."/>
            <person name="Niang G."/>
            <person name="Scheremetjew M."/>
            <person name="Finn R."/>
            <person name="Kale V."/>
            <person name="Holt S."/>
            <person name="Cochrane G."/>
            <person name="Meng A."/>
            <person name="Brown T."/>
            <person name="Cohen L."/>
        </authorList>
    </citation>
    <scope>NUCLEOTIDE SEQUENCE</scope>
    <source>
        <strain evidence="7">GSO104</strain>
    </source>
</reference>
<sequence>MTQQLHQEVVIINKDYDDMTSVTSELTAPDVFTVSTTTSSSPSSCTATKATMTTAVSTTMSNSGTKTTAMTKPKTIPITEEILTTVAPLATEPNNEHRVIHRIQLSSLRHNYNHVSSIANRQQCSVIVVVKADGYGHGAIETAVHLADYCGADAFAVATLEEGIALRKAFMNTPPGSVYVPGAVGGAVGGGVEVLRVGRAASPTPMAASSQPPSSSAPQPPAPRPMNTLTNGATSLPTMRSSKIRILVLGPPINFPRCFDLYYHYDIEVMVSGVEVANSLITWVVEEKKRKLKEVERVAMEAKEEVLRNVQYMVGHPGRNEVVRQNLLQDDNEEDDENKEKEKNYDAKDILSSKIKKKRKTMMRKIF</sequence>
<dbReference type="PANTHER" id="PTHR30511:SF0">
    <property type="entry name" value="ALANINE RACEMASE, CATABOLIC-RELATED"/>
    <property type="match status" value="1"/>
</dbReference>
<evidence type="ECO:0000256" key="4">
    <source>
        <dbReference type="PIRSR" id="PIRSR600821-50"/>
    </source>
</evidence>
<accession>A0A7S4VU19</accession>
<comment type="cofactor">
    <cofactor evidence="1 4">
        <name>pyridoxal 5'-phosphate</name>
        <dbReference type="ChEBI" id="CHEBI:597326"/>
    </cofactor>
</comment>
<gene>
    <name evidence="7" type="ORF">DBRI00130_LOCUS12616</name>
</gene>
<evidence type="ECO:0000256" key="2">
    <source>
        <dbReference type="ARBA" id="ARBA00022898"/>
    </source>
</evidence>
<dbReference type="PRINTS" id="PR00992">
    <property type="entry name" value="ALARACEMASE"/>
</dbReference>
<evidence type="ECO:0000256" key="1">
    <source>
        <dbReference type="ARBA" id="ARBA00001933"/>
    </source>
</evidence>
<dbReference type="AlphaFoldDB" id="A0A7S4VU19"/>
<dbReference type="PROSITE" id="PS00395">
    <property type="entry name" value="ALANINE_RACEMASE"/>
    <property type="match status" value="1"/>
</dbReference>
<dbReference type="GO" id="GO:0008784">
    <property type="term" value="F:alanine racemase activity"/>
    <property type="evidence" value="ECO:0007669"/>
    <property type="project" value="InterPro"/>
</dbReference>
<evidence type="ECO:0000313" key="7">
    <source>
        <dbReference type="EMBL" id="CAE4602814.1"/>
    </source>
</evidence>
<feature type="modified residue" description="N6-(pyridoxal phosphate)lysine" evidence="4">
    <location>
        <position position="131"/>
    </location>
</feature>
<proteinExistence type="predicted"/>
<keyword evidence="2 4" id="KW-0663">Pyridoxal phosphate</keyword>
<dbReference type="InterPro" id="IPR020622">
    <property type="entry name" value="Ala_racemase_pyridoxalP-BS"/>
</dbReference>
<dbReference type="InterPro" id="IPR000821">
    <property type="entry name" value="Ala_racemase"/>
</dbReference>
<evidence type="ECO:0000256" key="5">
    <source>
        <dbReference type="SAM" id="MobiDB-lite"/>
    </source>
</evidence>
<dbReference type="Pfam" id="PF01168">
    <property type="entry name" value="Ala_racemase_N"/>
    <property type="match status" value="1"/>
</dbReference>
<keyword evidence="3" id="KW-0413">Isomerase</keyword>
<feature type="domain" description="Alanine racemase N-terminal" evidence="6">
    <location>
        <begin position="103"/>
        <end position="174"/>
    </location>
</feature>
<dbReference type="PANTHER" id="PTHR30511">
    <property type="entry name" value="ALANINE RACEMASE"/>
    <property type="match status" value="1"/>
</dbReference>
<evidence type="ECO:0000256" key="3">
    <source>
        <dbReference type="ARBA" id="ARBA00023235"/>
    </source>
</evidence>
<dbReference type="InterPro" id="IPR001608">
    <property type="entry name" value="Ala_racemase_N"/>
</dbReference>
<name>A0A7S4VU19_9STRA</name>